<evidence type="ECO:0000313" key="4">
    <source>
        <dbReference type="Proteomes" id="UP000676386"/>
    </source>
</evidence>
<dbReference type="EMBL" id="JAGTXB010000006">
    <property type="protein sequence ID" value="MBS0028647.1"/>
    <property type="molecule type" value="Genomic_DNA"/>
</dbReference>
<organism evidence="3 4">
    <name type="scientific">Chitinophaga hostae</name>
    <dbReference type="NCBI Taxonomy" id="2831022"/>
    <lineage>
        <taxon>Bacteria</taxon>
        <taxon>Pseudomonadati</taxon>
        <taxon>Bacteroidota</taxon>
        <taxon>Chitinophagia</taxon>
        <taxon>Chitinophagales</taxon>
        <taxon>Chitinophagaceae</taxon>
        <taxon>Chitinophaga</taxon>
    </lineage>
</organism>
<reference evidence="3 4" key="1">
    <citation type="submission" date="2021-04" db="EMBL/GenBank/DDBJ databases">
        <title>Chitinophaga sp. nov., isolated from the rhizosphere soil.</title>
        <authorList>
            <person name="He S."/>
        </authorList>
    </citation>
    <scope>NUCLEOTIDE SEQUENCE [LARGE SCALE GENOMIC DNA]</scope>
    <source>
        <strain evidence="3 4">2R12</strain>
    </source>
</reference>
<dbReference type="Proteomes" id="UP000676386">
    <property type="component" value="Unassembled WGS sequence"/>
</dbReference>
<protein>
    <submittedName>
        <fullName evidence="3">Uncharacterized protein</fullName>
    </submittedName>
</protein>
<proteinExistence type="predicted"/>
<evidence type="ECO:0000256" key="2">
    <source>
        <dbReference type="SAM" id="MobiDB-lite"/>
    </source>
</evidence>
<feature type="coiled-coil region" evidence="1">
    <location>
        <begin position="155"/>
        <end position="196"/>
    </location>
</feature>
<comment type="caution">
    <text evidence="3">The sequence shown here is derived from an EMBL/GenBank/DDBJ whole genome shotgun (WGS) entry which is preliminary data.</text>
</comment>
<keyword evidence="4" id="KW-1185">Reference proteome</keyword>
<evidence type="ECO:0000256" key="1">
    <source>
        <dbReference type="SAM" id="Coils"/>
    </source>
</evidence>
<feature type="region of interest" description="Disordered" evidence="2">
    <location>
        <begin position="17"/>
        <end position="50"/>
    </location>
</feature>
<gene>
    <name evidence="3" type="ORF">KE626_15110</name>
</gene>
<evidence type="ECO:0000313" key="3">
    <source>
        <dbReference type="EMBL" id="MBS0028647.1"/>
    </source>
</evidence>
<keyword evidence="1" id="KW-0175">Coiled coil</keyword>
<accession>A0ABS5J2J0</accession>
<name>A0ABS5J2J0_9BACT</name>
<sequence length="226" mass="25556">MSNFLKKAMGLFVEFEPEENSDVRRPEEPSLSQKFPLSSSSGSAPARPPGPVALSVADMDKFEQHFSALFEKSNFPGPDYYEFWKMMETLEAHVKDENARMQAVYATLSIQGLTKNKLVESAAQYKQIIEKDRAEFEKAANDRAATEVDGRHQQLKDMEKKMADNAALIQQLTKEITEAQAKTEQLKAQMAEQEEKIVANRQGYQVACEAMVRKINTDIQKIETSL</sequence>
<feature type="compositionally biased region" description="Low complexity" evidence="2">
    <location>
        <begin position="29"/>
        <end position="45"/>
    </location>
</feature>
<dbReference type="RefSeq" id="WP_211973743.1">
    <property type="nucleotide sequence ID" value="NZ_CBFHAM010000055.1"/>
</dbReference>